<dbReference type="AlphaFoldDB" id="A0AAF0QEK5"/>
<sequence length="140" mass="16207">MMEESGNQPYPLLYYKNLFFGLSYKNLKHKIPIHQKALTEFGFWKFLLSVMAEIAMLVAEEYERRVNNSRKYCGVAAGEEEEIEMFSYFSTLVKNIYESPSSRIAMRLSKIKIKEKMIHTRVFQPQSDVSLAASNGVFSA</sequence>
<dbReference type="PANTHER" id="PTHR36067:SF1">
    <property type="entry name" value="EXPRESSED PROTEIN"/>
    <property type="match status" value="1"/>
</dbReference>
<reference evidence="1" key="1">
    <citation type="submission" date="2023-08" db="EMBL/GenBank/DDBJ databases">
        <title>A de novo genome assembly of Solanum verrucosum Schlechtendal, a Mexican diploid species geographically isolated from the other diploid A-genome species in potato relatives.</title>
        <authorList>
            <person name="Hosaka K."/>
        </authorList>
    </citation>
    <scope>NUCLEOTIDE SEQUENCE</scope>
    <source>
        <tissue evidence="1">Young leaves</tissue>
    </source>
</reference>
<name>A0AAF0QEK5_SOLVR</name>
<evidence type="ECO:0000313" key="2">
    <source>
        <dbReference type="Proteomes" id="UP001234989"/>
    </source>
</evidence>
<gene>
    <name evidence="1" type="ORF">MTR67_013200</name>
</gene>
<keyword evidence="2" id="KW-1185">Reference proteome</keyword>
<protein>
    <submittedName>
        <fullName evidence="1">Uncharacterized protein</fullName>
    </submittedName>
</protein>
<proteinExistence type="predicted"/>
<accession>A0AAF0QEK5</accession>
<dbReference type="PANTHER" id="PTHR36067">
    <property type="entry name" value="EXPRESSED PROTEIN"/>
    <property type="match status" value="1"/>
</dbReference>
<dbReference type="Proteomes" id="UP001234989">
    <property type="component" value="Chromosome 3"/>
</dbReference>
<dbReference type="EMBL" id="CP133614">
    <property type="protein sequence ID" value="WMV19815.1"/>
    <property type="molecule type" value="Genomic_DNA"/>
</dbReference>
<evidence type="ECO:0000313" key="1">
    <source>
        <dbReference type="EMBL" id="WMV19815.1"/>
    </source>
</evidence>
<organism evidence="1 2">
    <name type="scientific">Solanum verrucosum</name>
    <dbReference type="NCBI Taxonomy" id="315347"/>
    <lineage>
        <taxon>Eukaryota</taxon>
        <taxon>Viridiplantae</taxon>
        <taxon>Streptophyta</taxon>
        <taxon>Embryophyta</taxon>
        <taxon>Tracheophyta</taxon>
        <taxon>Spermatophyta</taxon>
        <taxon>Magnoliopsida</taxon>
        <taxon>eudicotyledons</taxon>
        <taxon>Gunneridae</taxon>
        <taxon>Pentapetalae</taxon>
        <taxon>asterids</taxon>
        <taxon>lamiids</taxon>
        <taxon>Solanales</taxon>
        <taxon>Solanaceae</taxon>
        <taxon>Solanoideae</taxon>
        <taxon>Solaneae</taxon>
        <taxon>Solanum</taxon>
    </lineage>
</organism>